<feature type="chain" id="PRO_5012933676" description="Cytochrome c domain-containing protein" evidence="7">
    <location>
        <begin position="24"/>
        <end position="359"/>
    </location>
</feature>
<organism evidence="9 10">
    <name type="scientific">Rhizorhabdus histidinilytica</name>
    <dbReference type="NCBI Taxonomy" id="439228"/>
    <lineage>
        <taxon>Bacteria</taxon>
        <taxon>Pseudomonadati</taxon>
        <taxon>Pseudomonadota</taxon>
        <taxon>Alphaproteobacteria</taxon>
        <taxon>Sphingomonadales</taxon>
        <taxon>Sphingomonadaceae</taxon>
        <taxon>Rhizorhabdus</taxon>
    </lineage>
</organism>
<evidence type="ECO:0000256" key="2">
    <source>
        <dbReference type="ARBA" id="ARBA00022617"/>
    </source>
</evidence>
<evidence type="ECO:0000256" key="6">
    <source>
        <dbReference type="PROSITE-ProRule" id="PRU00433"/>
    </source>
</evidence>
<name>A0A1T5AUA3_9SPHN</name>
<keyword evidence="5 6" id="KW-0408">Iron</keyword>
<dbReference type="GO" id="GO:0020037">
    <property type="term" value="F:heme binding"/>
    <property type="evidence" value="ECO:0007669"/>
    <property type="project" value="InterPro"/>
</dbReference>
<dbReference type="InterPro" id="IPR009056">
    <property type="entry name" value="Cyt_c-like_dom"/>
</dbReference>
<evidence type="ECO:0000256" key="1">
    <source>
        <dbReference type="ARBA" id="ARBA00022448"/>
    </source>
</evidence>
<dbReference type="Proteomes" id="UP000189818">
    <property type="component" value="Unassembled WGS sequence"/>
</dbReference>
<dbReference type="GO" id="GO:0046872">
    <property type="term" value="F:metal ion binding"/>
    <property type="evidence" value="ECO:0007669"/>
    <property type="project" value="UniProtKB-KW"/>
</dbReference>
<keyword evidence="10" id="KW-1185">Reference proteome</keyword>
<feature type="signal peptide" evidence="7">
    <location>
        <begin position="1"/>
        <end position="23"/>
    </location>
</feature>
<dbReference type="Gene3D" id="1.10.760.10">
    <property type="entry name" value="Cytochrome c-like domain"/>
    <property type="match status" value="2"/>
</dbReference>
<protein>
    <recommendedName>
        <fullName evidence="8">Cytochrome c domain-containing protein</fullName>
    </recommendedName>
</protein>
<proteinExistence type="predicted"/>
<evidence type="ECO:0000256" key="3">
    <source>
        <dbReference type="ARBA" id="ARBA00022723"/>
    </source>
</evidence>
<dbReference type="SUPFAM" id="SSF46626">
    <property type="entry name" value="Cytochrome c"/>
    <property type="match status" value="2"/>
</dbReference>
<evidence type="ECO:0000256" key="5">
    <source>
        <dbReference type="ARBA" id="ARBA00023004"/>
    </source>
</evidence>
<dbReference type="PROSITE" id="PS51007">
    <property type="entry name" value="CYTC"/>
    <property type="match status" value="1"/>
</dbReference>
<dbReference type="STRING" id="439228.SAMN06295920_102223"/>
<keyword evidence="4" id="KW-0249">Electron transport</keyword>
<keyword evidence="2 6" id="KW-0349">Heme</keyword>
<dbReference type="Pfam" id="PF00034">
    <property type="entry name" value="Cytochrom_C"/>
    <property type="match status" value="2"/>
</dbReference>
<evidence type="ECO:0000259" key="8">
    <source>
        <dbReference type="PROSITE" id="PS51007"/>
    </source>
</evidence>
<keyword evidence="7" id="KW-0732">Signal</keyword>
<evidence type="ECO:0000256" key="7">
    <source>
        <dbReference type="SAM" id="SignalP"/>
    </source>
</evidence>
<dbReference type="InterPro" id="IPR037401">
    <property type="entry name" value="SnoaL-like"/>
</dbReference>
<feature type="domain" description="Cytochrome c" evidence="8">
    <location>
        <begin position="176"/>
        <end position="262"/>
    </location>
</feature>
<keyword evidence="1" id="KW-0813">Transport</keyword>
<evidence type="ECO:0000313" key="9">
    <source>
        <dbReference type="EMBL" id="SKB38379.1"/>
    </source>
</evidence>
<dbReference type="GO" id="GO:0009055">
    <property type="term" value="F:electron transfer activity"/>
    <property type="evidence" value="ECO:0007669"/>
    <property type="project" value="InterPro"/>
</dbReference>
<accession>A0A1T5AUA3</accession>
<sequence>MKSLSPKAGLVAALLLFSGVAAGKALTTPQPAQDSATVVRELYEAFERGDMAALERLIAPDATWTYYGPADKLPFGGTRYGPAGVADFFAKVDETLENPVATQFGYIVTGDTVAVPGTEESTVRSTGIRYKADLVHVFKVRDGKIVSFEEFIDSGKVLLAFQGDKSAGIAAARPSLGSGAGKAIFTTCAGCHGNAGEGRAYMYAPNLTGQDPDYLVRQLTNFREGKRGKTDDAHGFQMVGRATAVPGPEGVKAVVSYIAALPKLPAAPVAQRPMPAAIGELVQTCATCHGEAGEGNPTMQAPALNRLDKRYIAQQLVNFRDGKRGYHTDDAAGATMAASAKAIPGQAEITALANHYGRD</sequence>
<dbReference type="Gene3D" id="3.10.450.50">
    <property type="match status" value="1"/>
</dbReference>
<dbReference type="SUPFAM" id="SSF54427">
    <property type="entry name" value="NTF2-like"/>
    <property type="match status" value="1"/>
</dbReference>
<dbReference type="InterPro" id="IPR036909">
    <property type="entry name" value="Cyt_c-like_dom_sf"/>
</dbReference>
<evidence type="ECO:0000256" key="4">
    <source>
        <dbReference type="ARBA" id="ARBA00022982"/>
    </source>
</evidence>
<dbReference type="InterPro" id="IPR050597">
    <property type="entry name" value="Cytochrome_c_Oxidase_Subunit"/>
</dbReference>
<dbReference type="PANTHER" id="PTHR33751">
    <property type="entry name" value="CBB3-TYPE CYTOCHROME C OXIDASE SUBUNIT FIXP"/>
    <property type="match status" value="1"/>
</dbReference>
<reference evidence="10" key="1">
    <citation type="submission" date="2017-02" db="EMBL/GenBank/DDBJ databases">
        <authorList>
            <person name="Varghese N."/>
            <person name="Submissions S."/>
        </authorList>
    </citation>
    <scope>NUCLEOTIDE SEQUENCE [LARGE SCALE GENOMIC DNA]</scope>
    <source>
        <strain evidence="10">UM2</strain>
    </source>
</reference>
<gene>
    <name evidence="9" type="ORF">SAMN06295920_102223</name>
</gene>
<evidence type="ECO:0000313" key="10">
    <source>
        <dbReference type="Proteomes" id="UP000189818"/>
    </source>
</evidence>
<dbReference type="CDD" id="cd00531">
    <property type="entry name" value="NTF2_like"/>
    <property type="match status" value="1"/>
</dbReference>
<dbReference type="PANTHER" id="PTHR33751:SF9">
    <property type="entry name" value="CYTOCHROME C4"/>
    <property type="match status" value="1"/>
</dbReference>
<dbReference type="RefSeq" id="WP_079646986.1">
    <property type="nucleotide sequence ID" value="NZ_FUYM01000002.1"/>
</dbReference>
<keyword evidence="3 6" id="KW-0479">Metal-binding</keyword>
<dbReference type="OrthoDB" id="9773456at2"/>
<dbReference type="Pfam" id="PF12680">
    <property type="entry name" value="SnoaL_2"/>
    <property type="match status" value="1"/>
</dbReference>
<dbReference type="InterPro" id="IPR032710">
    <property type="entry name" value="NTF2-like_dom_sf"/>
</dbReference>
<dbReference type="EMBL" id="FUYM01000002">
    <property type="protein sequence ID" value="SKB38379.1"/>
    <property type="molecule type" value="Genomic_DNA"/>
</dbReference>
<dbReference type="AlphaFoldDB" id="A0A1T5AUA3"/>